<evidence type="ECO:0000256" key="1">
    <source>
        <dbReference type="ARBA" id="ARBA00006594"/>
    </source>
</evidence>
<evidence type="ECO:0000256" key="2">
    <source>
        <dbReference type="ARBA" id="ARBA00011900"/>
    </source>
</evidence>
<evidence type="ECO:0000256" key="7">
    <source>
        <dbReference type="ARBA" id="ARBA00047942"/>
    </source>
</evidence>
<comment type="caution">
    <text evidence="9">The sequence shown here is derived from an EMBL/GenBank/DDBJ whole genome shotgun (WGS) entry which is preliminary data.</text>
</comment>
<dbReference type="PANTHER" id="PTHR42933:SF1">
    <property type="entry name" value="SITE-SPECIFIC DNA-METHYLTRANSFERASE (ADENINE-SPECIFIC)"/>
    <property type="match status" value="1"/>
</dbReference>
<evidence type="ECO:0000256" key="3">
    <source>
        <dbReference type="ARBA" id="ARBA00022603"/>
    </source>
</evidence>
<dbReference type="GO" id="GO:0009307">
    <property type="term" value="P:DNA restriction-modification system"/>
    <property type="evidence" value="ECO:0007669"/>
    <property type="project" value="UniProtKB-KW"/>
</dbReference>
<evidence type="ECO:0000256" key="6">
    <source>
        <dbReference type="ARBA" id="ARBA00022747"/>
    </source>
</evidence>
<keyword evidence="4" id="KW-0808">Transferase</keyword>
<dbReference type="Pfam" id="PF02384">
    <property type="entry name" value="N6_Mtase"/>
    <property type="match status" value="2"/>
</dbReference>
<name>A0A3A3EDS5_9GAMM</name>
<reference evidence="9 10" key="1">
    <citation type="submission" date="2018-09" db="EMBL/GenBank/DDBJ databases">
        <title>Identification of marine bacteria producing industrial enzymes.</title>
        <authorList>
            <person name="Cheng T.H."/>
            <person name="Saidin J."/>
            <person name="Muhd D.D."/>
            <person name="Isa M.N.M."/>
            <person name="Bakar M.F.A."/>
            <person name="Ismail N."/>
        </authorList>
    </citation>
    <scope>NUCLEOTIDE SEQUENCE [LARGE SCALE GENOMIC DNA]</scope>
    <source>
        <strain evidence="9 10">MNAD 1.6</strain>
    </source>
</reference>
<dbReference type="GO" id="GO:0032259">
    <property type="term" value="P:methylation"/>
    <property type="evidence" value="ECO:0007669"/>
    <property type="project" value="UniProtKB-KW"/>
</dbReference>
<keyword evidence="3 9" id="KW-0489">Methyltransferase</keyword>
<gene>
    <name evidence="9" type="ORF">D4741_20020</name>
</gene>
<dbReference type="GO" id="GO:0008170">
    <property type="term" value="F:N-methyltransferase activity"/>
    <property type="evidence" value="ECO:0007669"/>
    <property type="project" value="InterPro"/>
</dbReference>
<feature type="domain" description="DNA methylase adenine-specific" evidence="8">
    <location>
        <begin position="359"/>
        <end position="490"/>
    </location>
</feature>
<dbReference type="PANTHER" id="PTHR42933">
    <property type="entry name" value="SLR6095 PROTEIN"/>
    <property type="match status" value="1"/>
</dbReference>
<dbReference type="EC" id="2.1.1.72" evidence="2"/>
<evidence type="ECO:0000259" key="8">
    <source>
        <dbReference type="Pfam" id="PF02384"/>
    </source>
</evidence>
<evidence type="ECO:0000256" key="4">
    <source>
        <dbReference type="ARBA" id="ARBA00022679"/>
    </source>
</evidence>
<dbReference type="SUPFAM" id="SSF53335">
    <property type="entry name" value="S-adenosyl-L-methionine-dependent methyltransferases"/>
    <property type="match status" value="1"/>
</dbReference>
<accession>A0A3A3EDS5</accession>
<dbReference type="Gene3D" id="3.40.50.150">
    <property type="entry name" value="Vaccinia Virus protein VP39"/>
    <property type="match status" value="1"/>
</dbReference>
<evidence type="ECO:0000256" key="5">
    <source>
        <dbReference type="ARBA" id="ARBA00022691"/>
    </source>
</evidence>
<comment type="similarity">
    <text evidence="1">Belongs to the N(4)/N(6)-methyltransferase family.</text>
</comment>
<dbReference type="InterPro" id="IPR051537">
    <property type="entry name" value="DNA_Adenine_Mtase"/>
</dbReference>
<dbReference type="GO" id="GO:0009007">
    <property type="term" value="F:site-specific DNA-methyltransferase (adenine-specific) activity"/>
    <property type="evidence" value="ECO:0007669"/>
    <property type="project" value="UniProtKB-EC"/>
</dbReference>
<organism evidence="9 10">
    <name type="scientific">Pseudoalteromonas gelatinilytica</name>
    <dbReference type="NCBI Taxonomy" id="1703256"/>
    <lineage>
        <taxon>Bacteria</taxon>
        <taxon>Pseudomonadati</taxon>
        <taxon>Pseudomonadota</taxon>
        <taxon>Gammaproteobacteria</taxon>
        <taxon>Alteromonadales</taxon>
        <taxon>Pseudoalteromonadaceae</taxon>
        <taxon>Pseudoalteromonas</taxon>
    </lineage>
</organism>
<keyword evidence="6" id="KW-0680">Restriction system</keyword>
<keyword evidence="5" id="KW-0949">S-adenosyl-L-methionine</keyword>
<dbReference type="EMBL" id="QYSE01000009">
    <property type="protein sequence ID" value="RJF32060.1"/>
    <property type="molecule type" value="Genomic_DNA"/>
</dbReference>
<dbReference type="InterPro" id="IPR029063">
    <property type="entry name" value="SAM-dependent_MTases_sf"/>
</dbReference>
<dbReference type="Proteomes" id="UP000265938">
    <property type="component" value="Unassembled WGS sequence"/>
</dbReference>
<sequence>MARPKSIEPLVTDWANQQLISMFDRTYPEQIRINNEVEEAFSKSGSKHGTGFARPDNKVMRRINGKNILILLEYKGHIDRHVMLDKDDKVDVVKKTAIKDYAVNGAVFYSQAIIDHTRNYDEIIAIGISDGIIHKGSLSPHISAYYISRDNYAEPQLVNDKYEDLSFLSEENFEAFLKKARELTLSDSEREAIHERYEANLSDVLKNLNEKLHELNIDVNVRVNMLSGMIMASMPNDGTNDFEPLAYEELRGLNPSSDRSDGAKILEAISDFLRTKQIPPRKQEQIMRRLTDVFSTESFSDPNSDNQEGESKLKTIYRMVITELLPFYAKGFRMDFTGKLFDILNSWVQVPDSGKNDIVLTPRYVTRLMARLTDVNMDSFVWDFAAGSAGFLVSAMDIMIEDAKKNFDERPVELREKIENIKDNQLLGIEKNNDMYMLAVLNMILMGDGSSNIIQADSLTYPGVYQYPPEKKDILFPANTFLLNPPYSSDGKGLIFLEKALSKMDSGMAAILIQESAGSELYKSWHKRILQKHTLKASIHMPSDLFIGKAGVQTAIFLFEVNKPHEEERLVRFVDFSKDGYKRTNRKKAKQNLFNVNDAHGHYDELVKLIKYDNVSSLQYFSDENYIKDTISLNGGDWQYLSHARIDKTPTEKDFQNVVSDYIQFQLSHKLKGEDND</sequence>
<evidence type="ECO:0000313" key="9">
    <source>
        <dbReference type="EMBL" id="RJF32060.1"/>
    </source>
</evidence>
<dbReference type="InterPro" id="IPR003356">
    <property type="entry name" value="DNA_methylase_A-5"/>
</dbReference>
<proteinExistence type="inferred from homology"/>
<feature type="domain" description="DNA methylase adenine-specific" evidence="8">
    <location>
        <begin position="496"/>
        <end position="607"/>
    </location>
</feature>
<comment type="catalytic activity">
    <reaction evidence="7">
        <text>a 2'-deoxyadenosine in DNA + S-adenosyl-L-methionine = an N(6)-methyl-2'-deoxyadenosine in DNA + S-adenosyl-L-homocysteine + H(+)</text>
        <dbReference type="Rhea" id="RHEA:15197"/>
        <dbReference type="Rhea" id="RHEA-COMP:12418"/>
        <dbReference type="Rhea" id="RHEA-COMP:12419"/>
        <dbReference type="ChEBI" id="CHEBI:15378"/>
        <dbReference type="ChEBI" id="CHEBI:57856"/>
        <dbReference type="ChEBI" id="CHEBI:59789"/>
        <dbReference type="ChEBI" id="CHEBI:90615"/>
        <dbReference type="ChEBI" id="CHEBI:90616"/>
        <dbReference type="EC" id="2.1.1.72"/>
    </reaction>
</comment>
<dbReference type="AlphaFoldDB" id="A0A3A3EDS5"/>
<dbReference type="GO" id="GO:0003677">
    <property type="term" value="F:DNA binding"/>
    <property type="evidence" value="ECO:0007669"/>
    <property type="project" value="InterPro"/>
</dbReference>
<protein>
    <recommendedName>
        <fullName evidence="2">site-specific DNA-methyltransferase (adenine-specific)</fullName>
        <ecNumber evidence="2">2.1.1.72</ecNumber>
    </recommendedName>
</protein>
<evidence type="ECO:0000313" key="10">
    <source>
        <dbReference type="Proteomes" id="UP000265938"/>
    </source>
</evidence>